<keyword evidence="3" id="KW-1185">Reference proteome</keyword>
<dbReference type="AlphaFoldDB" id="A0A2A2LR72"/>
<dbReference type="PANTHER" id="PTHR36851:SF1">
    <property type="entry name" value="GLYCO_TRANS_2-LIKE DOMAIN-CONTAINING PROTEIN"/>
    <property type="match status" value="1"/>
</dbReference>
<evidence type="ECO:0000313" key="3">
    <source>
        <dbReference type="Proteomes" id="UP000218231"/>
    </source>
</evidence>
<gene>
    <name evidence="2" type="ORF">WR25_10997</name>
</gene>
<name>A0A2A2LR72_9BILA</name>
<protein>
    <submittedName>
        <fullName evidence="2">Uncharacterized protein</fullName>
    </submittedName>
</protein>
<keyword evidence="1" id="KW-0472">Membrane</keyword>
<dbReference type="PANTHER" id="PTHR36851">
    <property type="entry name" value="UNNAMED PRODUCT"/>
    <property type="match status" value="1"/>
</dbReference>
<dbReference type="Proteomes" id="UP000218231">
    <property type="component" value="Unassembled WGS sequence"/>
</dbReference>
<evidence type="ECO:0000313" key="2">
    <source>
        <dbReference type="EMBL" id="PAV88732.1"/>
    </source>
</evidence>
<keyword evidence="1" id="KW-1133">Transmembrane helix</keyword>
<evidence type="ECO:0000256" key="1">
    <source>
        <dbReference type="SAM" id="Phobius"/>
    </source>
</evidence>
<accession>A0A2A2LR72</accession>
<comment type="caution">
    <text evidence="2">The sequence shown here is derived from an EMBL/GenBank/DDBJ whole genome shotgun (WGS) entry which is preliminary data.</text>
</comment>
<dbReference type="OrthoDB" id="5819478at2759"/>
<keyword evidence="1" id="KW-0812">Transmembrane</keyword>
<dbReference type="EMBL" id="LIAE01006498">
    <property type="protein sequence ID" value="PAV88732.1"/>
    <property type="molecule type" value="Genomic_DNA"/>
</dbReference>
<organism evidence="2 3">
    <name type="scientific">Diploscapter pachys</name>
    <dbReference type="NCBI Taxonomy" id="2018661"/>
    <lineage>
        <taxon>Eukaryota</taxon>
        <taxon>Metazoa</taxon>
        <taxon>Ecdysozoa</taxon>
        <taxon>Nematoda</taxon>
        <taxon>Chromadorea</taxon>
        <taxon>Rhabditida</taxon>
        <taxon>Rhabditina</taxon>
        <taxon>Rhabditomorpha</taxon>
        <taxon>Rhabditoidea</taxon>
        <taxon>Rhabditidae</taxon>
        <taxon>Diploscapter</taxon>
    </lineage>
</organism>
<dbReference type="STRING" id="2018661.A0A2A2LR72"/>
<feature type="transmembrane region" description="Helical" evidence="1">
    <location>
        <begin position="35"/>
        <end position="59"/>
    </location>
</feature>
<sequence length="123" mass="14105">MSTDSLDKVEVLKLDYLAHISLDLEDIKAYQSVDFALEIVTIVCIILHLLWAIAVFNALRYTYRMRKFAHHKIDLDKLNPDFVTVKHVVGLCIYKEPQALIMDTIDSIASQPDAKVAFPILFR</sequence>
<reference evidence="2 3" key="1">
    <citation type="journal article" date="2017" name="Curr. Biol.">
        <title>Genome architecture and evolution of a unichromosomal asexual nematode.</title>
        <authorList>
            <person name="Fradin H."/>
            <person name="Zegar C."/>
            <person name="Gutwein M."/>
            <person name="Lucas J."/>
            <person name="Kovtun M."/>
            <person name="Corcoran D."/>
            <person name="Baugh L.R."/>
            <person name="Kiontke K."/>
            <person name="Gunsalus K."/>
            <person name="Fitch D.H."/>
            <person name="Piano F."/>
        </authorList>
    </citation>
    <scope>NUCLEOTIDE SEQUENCE [LARGE SCALE GENOMIC DNA]</scope>
    <source>
        <strain evidence="2">PF1309</strain>
    </source>
</reference>
<proteinExistence type="predicted"/>